<dbReference type="RefSeq" id="WP_386671612.1">
    <property type="nucleotide sequence ID" value="NZ_JBHLTG010000005.1"/>
</dbReference>
<evidence type="ECO:0000259" key="2">
    <source>
        <dbReference type="Pfam" id="PF01408"/>
    </source>
</evidence>
<feature type="domain" description="GFO/IDH/MocA-like oxidoreductase" evidence="3">
    <location>
        <begin position="158"/>
        <end position="239"/>
    </location>
</feature>
<dbReference type="InterPro" id="IPR036291">
    <property type="entry name" value="NAD(P)-bd_dom_sf"/>
</dbReference>
<dbReference type="EMBL" id="JBHLTG010000005">
    <property type="protein sequence ID" value="MFC0680138.1"/>
    <property type="molecule type" value="Genomic_DNA"/>
</dbReference>
<evidence type="ECO:0000313" key="5">
    <source>
        <dbReference type="Proteomes" id="UP001589896"/>
    </source>
</evidence>
<dbReference type="SUPFAM" id="SSF51735">
    <property type="entry name" value="NAD(P)-binding Rossmann-fold domains"/>
    <property type="match status" value="1"/>
</dbReference>
<dbReference type="Pfam" id="PF01408">
    <property type="entry name" value="GFO_IDH_MocA"/>
    <property type="match status" value="1"/>
</dbReference>
<protein>
    <submittedName>
        <fullName evidence="4">Gfo/Idh/MocA family protein</fullName>
    </submittedName>
</protein>
<dbReference type="SUPFAM" id="SSF55347">
    <property type="entry name" value="Glyceraldehyde-3-phosphate dehydrogenase-like, C-terminal domain"/>
    <property type="match status" value="1"/>
</dbReference>
<organism evidence="4 5">
    <name type="scientific">Lysobacter korlensis</name>
    <dbReference type="NCBI Taxonomy" id="553636"/>
    <lineage>
        <taxon>Bacteria</taxon>
        <taxon>Pseudomonadati</taxon>
        <taxon>Pseudomonadota</taxon>
        <taxon>Gammaproteobacteria</taxon>
        <taxon>Lysobacterales</taxon>
        <taxon>Lysobacteraceae</taxon>
        <taxon>Lysobacter</taxon>
    </lineage>
</organism>
<accession>A0ABV6RW41</accession>
<keyword evidence="1" id="KW-0560">Oxidoreductase</keyword>
<gene>
    <name evidence="4" type="ORF">ACFFGH_20065</name>
</gene>
<evidence type="ECO:0000313" key="4">
    <source>
        <dbReference type="EMBL" id="MFC0680138.1"/>
    </source>
</evidence>
<dbReference type="Proteomes" id="UP001589896">
    <property type="component" value="Unassembled WGS sequence"/>
</dbReference>
<dbReference type="InterPro" id="IPR055170">
    <property type="entry name" value="GFO_IDH_MocA-like_dom"/>
</dbReference>
<dbReference type="Gene3D" id="3.40.50.720">
    <property type="entry name" value="NAD(P)-binding Rossmann-like Domain"/>
    <property type="match status" value="1"/>
</dbReference>
<comment type="caution">
    <text evidence="4">The sequence shown here is derived from an EMBL/GenBank/DDBJ whole genome shotgun (WGS) entry which is preliminary data.</text>
</comment>
<reference evidence="4 5" key="1">
    <citation type="submission" date="2024-09" db="EMBL/GenBank/DDBJ databases">
        <authorList>
            <person name="Sun Q."/>
            <person name="Mori K."/>
        </authorList>
    </citation>
    <scope>NUCLEOTIDE SEQUENCE [LARGE SCALE GENOMIC DNA]</scope>
    <source>
        <strain evidence="4 5">KCTC 23076</strain>
    </source>
</reference>
<evidence type="ECO:0000259" key="3">
    <source>
        <dbReference type="Pfam" id="PF22725"/>
    </source>
</evidence>
<feature type="domain" description="Gfo/Idh/MocA-like oxidoreductase N-terminal" evidence="2">
    <location>
        <begin position="1"/>
        <end position="110"/>
    </location>
</feature>
<dbReference type="PANTHER" id="PTHR43818:SF11">
    <property type="entry name" value="BCDNA.GH03377"/>
    <property type="match status" value="1"/>
</dbReference>
<sequence length="302" mass="31742">MRFGLVGTGYWASTVHGPGLLRTPQAELVGVAGRNAGKRKELARRLGVTPFEDPAELFARVDAVAFAVPPDVQAPLAVRAANLGKHLLLEKPVATTASQAAQIAAAVAASRAASVVFLTDRYAPEIRKWFDRLRLDGGWRGGWVRGLGSLDSPGNPYGDSVWRRERGALWDIGPHALSNLTAALGPIDHLSAIAGEGDLTHLVITHISGATSTVTISQFAPAAAGTRNETCVWGTAGILEKPLRTTSDADTLAIAAAELIEAAETGAKHPIDAAFGAHLVDLLESADRQRSVSRPGTQARHA</sequence>
<dbReference type="PANTHER" id="PTHR43818">
    <property type="entry name" value="BCDNA.GH03377"/>
    <property type="match status" value="1"/>
</dbReference>
<dbReference type="Pfam" id="PF22725">
    <property type="entry name" value="GFO_IDH_MocA_C3"/>
    <property type="match status" value="1"/>
</dbReference>
<keyword evidence="5" id="KW-1185">Reference proteome</keyword>
<evidence type="ECO:0000256" key="1">
    <source>
        <dbReference type="ARBA" id="ARBA00023002"/>
    </source>
</evidence>
<dbReference type="InterPro" id="IPR050463">
    <property type="entry name" value="Gfo/Idh/MocA_oxidrdct_glycsds"/>
</dbReference>
<dbReference type="Gene3D" id="3.30.360.10">
    <property type="entry name" value="Dihydrodipicolinate Reductase, domain 2"/>
    <property type="match status" value="1"/>
</dbReference>
<name>A0ABV6RW41_9GAMM</name>
<proteinExistence type="predicted"/>
<dbReference type="InterPro" id="IPR000683">
    <property type="entry name" value="Gfo/Idh/MocA-like_OxRdtase_N"/>
</dbReference>